<evidence type="ECO:0008006" key="5">
    <source>
        <dbReference type="Google" id="ProtNLM"/>
    </source>
</evidence>
<accession>A0ABY8FLG9</accession>
<protein>
    <recommendedName>
        <fullName evidence="5">DUF3106 domain-containing protein</fullName>
    </recommendedName>
</protein>
<feature type="chain" id="PRO_5045544329" description="DUF3106 domain-containing protein" evidence="2">
    <location>
        <begin position="25"/>
        <end position="270"/>
    </location>
</feature>
<keyword evidence="2" id="KW-0732">Signal</keyword>
<feature type="region of interest" description="Disordered" evidence="1">
    <location>
        <begin position="215"/>
        <end position="270"/>
    </location>
</feature>
<reference evidence="3 4" key="1">
    <citation type="submission" date="2019-01" db="EMBL/GenBank/DDBJ databases">
        <title>Genome sequence of Salinicola endophyticus REST5.</title>
        <authorList>
            <person name="Nascimento F.X."/>
        </authorList>
    </citation>
    <scope>NUCLEOTIDE SEQUENCE [LARGE SCALE GENOMIC DNA]</scope>
    <source>
        <strain evidence="3 4">REST5</strain>
    </source>
</reference>
<evidence type="ECO:0000313" key="4">
    <source>
        <dbReference type="Proteomes" id="UP001321526"/>
    </source>
</evidence>
<sequence length="270" mass="28978">MQARSKSLFALAVTLTALSPLALAAPPEQPQPPAPHSAKPTHATALKDAVVASWSLDQQQQAALTRADTDFRDGLHKLRGDGPQAAPEQRRAALDALLDQQRQQLAKVLDPAQLRVYLMLERQAAMPRHPGPRRDHDPAALDADLKARFTPLFATWQLAPQQRAEVLNAQRTFFDGLHQLKRPDAAPDAEAGDPRGERFRRLIEQRHSALAQVLSPDQVTAFEALTQPPRPPHAGQPPAPDAPPAPPAPGTPSAPPAPDAPPAPGTPPAP</sequence>
<dbReference type="RefSeq" id="WP_282236107.1">
    <property type="nucleotide sequence ID" value="NZ_CP035631.1"/>
</dbReference>
<name>A0ABY8FLG9_9GAMM</name>
<dbReference type="Proteomes" id="UP001321526">
    <property type="component" value="Chromosome"/>
</dbReference>
<feature type="region of interest" description="Disordered" evidence="1">
    <location>
        <begin position="24"/>
        <end position="46"/>
    </location>
</feature>
<dbReference type="EMBL" id="CP035631">
    <property type="protein sequence ID" value="WFF41486.1"/>
    <property type="molecule type" value="Genomic_DNA"/>
</dbReference>
<evidence type="ECO:0000256" key="2">
    <source>
        <dbReference type="SAM" id="SignalP"/>
    </source>
</evidence>
<organism evidence="3 4">
    <name type="scientific">Salinicola endophyticus</name>
    <dbReference type="NCBI Taxonomy" id="1949083"/>
    <lineage>
        <taxon>Bacteria</taxon>
        <taxon>Pseudomonadati</taxon>
        <taxon>Pseudomonadota</taxon>
        <taxon>Gammaproteobacteria</taxon>
        <taxon>Oceanospirillales</taxon>
        <taxon>Halomonadaceae</taxon>
        <taxon>Salinicola</taxon>
    </lineage>
</organism>
<feature type="compositionally biased region" description="Pro residues" evidence="1">
    <location>
        <begin position="228"/>
        <end position="270"/>
    </location>
</feature>
<feature type="signal peptide" evidence="2">
    <location>
        <begin position="1"/>
        <end position="24"/>
    </location>
</feature>
<gene>
    <name evidence="3" type="ORF">EVC62_08200</name>
</gene>
<keyword evidence="4" id="KW-1185">Reference proteome</keyword>
<evidence type="ECO:0000256" key="1">
    <source>
        <dbReference type="SAM" id="MobiDB-lite"/>
    </source>
</evidence>
<proteinExistence type="predicted"/>
<evidence type="ECO:0000313" key="3">
    <source>
        <dbReference type="EMBL" id="WFF41486.1"/>
    </source>
</evidence>